<feature type="compositionally biased region" description="Basic and acidic residues" evidence="1">
    <location>
        <begin position="199"/>
        <end position="218"/>
    </location>
</feature>
<dbReference type="Proteomes" id="UP000663873">
    <property type="component" value="Unassembled WGS sequence"/>
</dbReference>
<protein>
    <submittedName>
        <fullName evidence="2">Uncharacterized protein</fullName>
    </submittedName>
</protein>
<organism evidence="2 3">
    <name type="scientific">Rotaria socialis</name>
    <dbReference type="NCBI Taxonomy" id="392032"/>
    <lineage>
        <taxon>Eukaryota</taxon>
        <taxon>Metazoa</taxon>
        <taxon>Spiralia</taxon>
        <taxon>Gnathifera</taxon>
        <taxon>Rotifera</taxon>
        <taxon>Eurotatoria</taxon>
        <taxon>Bdelloidea</taxon>
        <taxon>Philodinida</taxon>
        <taxon>Philodinidae</taxon>
        <taxon>Rotaria</taxon>
    </lineage>
</organism>
<feature type="region of interest" description="Disordered" evidence="1">
    <location>
        <begin position="189"/>
        <end position="218"/>
    </location>
</feature>
<proteinExistence type="predicted"/>
<gene>
    <name evidence="2" type="ORF">UJA718_LOCUS9752</name>
</gene>
<accession>A0A820EUW9</accession>
<evidence type="ECO:0000313" key="3">
    <source>
        <dbReference type="Proteomes" id="UP000663873"/>
    </source>
</evidence>
<comment type="caution">
    <text evidence="2">The sequence shown here is derived from an EMBL/GenBank/DDBJ whole genome shotgun (WGS) entry which is preliminary data.</text>
</comment>
<reference evidence="2" key="1">
    <citation type="submission" date="2021-02" db="EMBL/GenBank/DDBJ databases">
        <authorList>
            <person name="Nowell W R."/>
        </authorList>
    </citation>
    <scope>NUCLEOTIDE SEQUENCE</scope>
</reference>
<evidence type="ECO:0000313" key="2">
    <source>
        <dbReference type="EMBL" id="CAF4254408.1"/>
    </source>
</evidence>
<keyword evidence="3" id="KW-1185">Reference proteome</keyword>
<evidence type="ECO:0000256" key="1">
    <source>
        <dbReference type="SAM" id="MobiDB-lite"/>
    </source>
</evidence>
<name>A0A820EUW9_9BILA</name>
<dbReference type="EMBL" id="CAJOBP010001109">
    <property type="protein sequence ID" value="CAF4254408.1"/>
    <property type="molecule type" value="Genomic_DNA"/>
</dbReference>
<dbReference type="AlphaFoldDB" id="A0A820EUW9"/>
<sequence length="505" mass="57684">MGRSSLMIYVQKGVAQRPNQSLSVENNTVQVQSQNERKLKRKRKSNYLTANGHVTIDRLPYDDVFTSWSSDSIEIEEEEVQQSKRSLINVTIQDSDDRQENLRCLPEKGHISIERVPKDELPLSSRSSNENSILQKQVQQINQHDVRVSHVSSSELPSLHKISMSNRKSDYFTVQGHVIVSSGSPIDFTVSSKSHKKGSRDTKLKPVTEKQKEEERKKNQEYLTVHGHVTVDHPFKDELRTTESSSYNPIVNNSAQNHTQNKIIVSHVPSSELQSSPRKNDILKMNGDYLSSQNHAIVKKVAKDDSPFSRSIDNNISKERESQQLLQNQVIFSHINPRDLQVSSMYKEEERINNQEYLTAHSHVTVGHASKDELTIASGNNYNPTIQYEAQNAPQNYVRIRHRNLTENEFQPSFHESCALNKNGHYSATQNHVTVKIGAKVDSSVLSVINHEHLVQLPQLLRQRQQQQPRAQQLLQQLLQLLSRLLGQPAQVQHRLQPQPQQAPH</sequence>